<feature type="transmembrane region" description="Helical" evidence="3">
    <location>
        <begin position="108"/>
        <end position="126"/>
    </location>
</feature>
<evidence type="ECO:0000256" key="3">
    <source>
        <dbReference type="SAM" id="Phobius"/>
    </source>
</evidence>
<dbReference type="Proteomes" id="UP000075787">
    <property type="component" value="Unassembled WGS sequence"/>
</dbReference>
<dbReference type="InterPro" id="IPR048254">
    <property type="entry name" value="CDP_ALCOHOL_P_TRANSF_CS"/>
</dbReference>
<protein>
    <submittedName>
        <fullName evidence="4">CDP-alcohol phosphatidyltransferase family protein</fullName>
    </submittedName>
</protein>
<dbReference type="EMBL" id="DMAI01000062">
    <property type="protein sequence ID" value="HAE46540.1"/>
    <property type="molecule type" value="Genomic_DNA"/>
</dbReference>
<feature type="transmembrane region" description="Helical" evidence="3">
    <location>
        <begin position="21"/>
        <end position="39"/>
    </location>
</feature>
<evidence type="ECO:0000313" key="7">
    <source>
        <dbReference type="Proteomes" id="UP000257706"/>
    </source>
</evidence>
<dbReference type="RefSeq" id="WP_062761437.1">
    <property type="nucleotide sequence ID" value="NZ_CP121045.1"/>
</dbReference>
<dbReference type="InterPro" id="IPR043130">
    <property type="entry name" value="CDP-OH_PTrfase_TM_dom"/>
</dbReference>
<feature type="transmembrane region" description="Helical" evidence="3">
    <location>
        <begin position="51"/>
        <end position="70"/>
    </location>
</feature>
<evidence type="ECO:0000256" key="1">
    <source>
        <dbReference type="ARBA" id="ARBA00022679"/>
    </source>
</evidence>
<dbReference type="GO" id="GO:0016020">
    <property type="term" value="C:membrane"/>
    <property type="evidence" value="ECO:0007669"/>
    <property type="project" value="InterPro"/>
</dbReference>
<sequence length="262" mass="26806">MARKREAAALARLRLDAGLHAIGATGLVAAAGVVVAARAGDALGPAYPLKAVAWLAFALAIAGPALAQHLPQARVGPANRVTLLRAGLVALVAATIGEPLMAVDHGAAAGPVAWMLFLTAAICLALDGVDGWIARRRGVASPFGARFDMELDALFVAVLSWAALDAGRAGPWVLAAGALRYLWVAAAWAWPPLKAPLPPSNRRRAACAFGVAALVGALNPISATAGTVSAAIAVAVLGWSFAVDLLAVIRLHRSRTPREETP</sequence>
<reference evidence="5 6" key="1">
    <citation type="submission" date="2015-12" db="EMBL/GenBank/DDBJ databases">
        <title>Genome sequence of Tistrella mobilis MCCC 1A02139.</title>
        <authorList>
            <person name="Lu L."/>
            <person name="Lai Q."/>
            <person name="Shao Z."/>
            <person name="Qian P."/>
        </authorList>
    </citation>
    <scope>NUCLEOTIDE SEQUENCE [LARGE SCALE GENOMIC DNA]</scope>
    <source>
        <strain evidence="5 6">MCCC 1A02139</strain>
    </source>
</reference>
<keyword evidence="1 2" id="KW-0808">Transferase</keyword>
<dbReference type="GO" id="GO:0008654">
    <property type="term" value="P:phospholipid biosynthetic process"/>
    <property type="evidence" value="ECO:0007669"/>
    <property type="project" value="InterPro"/>
</dbReference>
<feature type="transmembrane region" description="Helical" evidence="3">
    <location>
        <begin position="228"/>
        <end position="249"/>
    </location>
</feature>
<dbReference type="OrthoDB" id="9782011at2"/>
<dbReference type="EMBL" id="LPZR01000015">
    <property type="protein sequence ID" value="KYO57548.1"/>
    <property type="molecule type" value="Genomic_DNA"/>
</dbReference>
<proteinExistence type="inferred from homology"/>
<dbReference type="AlphaFoldDB" id="A0A162LY71"/>
<gene>
    <name evidence="5" type="ORF">AUP44_19680</name>
    <name evidence="4" type="ORF">DCK97_03880</name>
</gene>
<keyword evidence="3" id="KW-0812">Transmembrane</keyword>
<dbReference type="InterPro" id="IPR000462">
    <property type="entry name" value="CDP-OH_P_trans"/>
</dbReference>
<evidence type="ECO:0000313" key="6">
    <source>
        <dbReference type="Proteomes" id="UP000075787"/>
    </source>
</evidence>
<dbReference type="GeneID" id="97244222"/>
<dbReference type="PROSITE" id="PS00379">
    <property type="entry name" value="CDP_ALCOHOL_P_TRANSF"/>
    <property type="match status" value="1"/>
</dbReference>
<dbReference type="Pfam" id="PF01066">
    <property type="entry name" value="CDP-OH_P_transf"/>
    <property type="match status" value="1"/>
</dbReference>
<keyword evidence="3" id="KW-1133">Transmembrane helix</keyword>
<evidence type="ECO:0000313" key="5">
    <source>
        <dbReference type="EMBL" id="KYO57548.1"/>
    </source>
</evidence>
<evidence type="ECO:0000313" key="4">
    <source>
        <dbReference type="EMBL" id="HAE46540.1"/>
    </source>
</evidence>
<accession>A0A162LY71</accession>
<comment type="similarity">
    <text evidence="2">Belongs to the CDP-alcohol phosphatidyltransferase class-I family.</text>
</comment>
<evidence type="ECO:0000256" key="2">
    <source>
        <dbReference type="RuleBase" id="RU003750"/>
    </source>
</evidence>
<keyword evidence="3" id="KW-0472">Membrane</keyword>
<comment type="caution">
    <text evidence="5">The sequence shown here is derived from an EMBL/GenBank/DDBJ whole genome shotgun (WGS) entry which is preliminary data.</text>
</comment>
<dbReference type="Gene3D" id="1.20.120.1760">
    <property type="match status" value="1"/>
</dbReference>
<dbReference type="GO" id="GO:0016780">
    <property type="term" value="F:phosphotransferase activity, for other substituted phosphate groups"/>
    <property type="evidence" value="ECO:0007669"/>
    <property type="project" value="InterPro"/>
</dbReference>
<dbReference type="Proteomes" id="UP000257706">
    <property type="component" value="Unassembled WGS sequence"/>
</dbReference>
<feature type="transmembrane region" description="Helical" evidence="3">
    <location>
        <begin position="82"/>
        <end position="102"/>
    </location>
</feature>
<organism evidence="5 6">
    <name type="scientific">Tistrella mobilis</name>
    <dbReference type="NCBI Taxonomy" id="171437"/>
    <lineage>
        <taxon>Bacteria</taxon>
        <taxon>Pseudomonadati</taxon>
        <taxon>Pseudomonadota</taxon>
        <taxon>Alphaproteobacteria</taxon>
        <taxon>Geminicoccales</taxon>
        <taxon>Geminicoccaceae</taxon>
        <taxon>Tistrella</taxon>
    </lineage>
</organism>
<reference evidence="4 7" key="2">
    <citation type="journal article" date="2018" name="Nat. Biotechnol.">
        <title>A standardized bacterial taxonomy based on genome phylogeny substantially revises the tree of life.</title>
        <authorList>
            <person name="Parks D.H."/>
            <person name="Chuvochina M."/>
            <person name="Waite D.W."/>
            <person name="Rinke C."/>
            <person name="Skarshewski A."/>
            <person name="Chaumeil P.A."/>
            <person name="Hugenholtz P."/>
        </authorList>
    </citation>
    <scope>NUCLEOTIDE SEQUENCE [LARGE SCALE GENOMIC DNA]</scope>
    <source>
        <strain evidence="4">UBA8739</strain>
    </source>
</reference>
<name>A0A162LY71_9PROT</name>